<keyword evidence="9 11" id="KW-0472">Membrane</keyword>
<accession>A0A9J9LE49</accession>
<dbReference type="EMBL" id="CP000699">
    <property type="protein sequence ID" value="ABQ68660.1"/>
    <property type="molecule type" value="Genomic_DNA"/>
</dbReference>
<dbReference type="PANTHER" id="PTHR32552">
    <property type="entry name" value="FERRICHROME IRON RECEPTOR-RELATED"/>
    <property type="match status" value="1"/>
</dbReference>
<dbReference type="InterPro" id="IPR036942">
    <property type="entry name" value="Beta-barrel_TonB_sf"/>
</dbReference>
<evidence type="ECO:0000256" key="10">
    <source>
        <dbReference type="ARBA" id="ARBA00023237"/>
    </source>
</evidence>
<dbReference type="GO" id="GO:0006826">
    <property type="term" value="P:iron ion transport"/>
    <property type="evidence" value="ECO:0007669"/>
    <property type="project" value="UniProtKB-KW"/>
</dbReference>
<keyword evidence="5 11" id="KW-0812">Transmembrane</keyword>
<evidence type="ECO:0000256" key="13">
    <source>
        <dbReference type="SAM" id="SignalP"/>
    </source>
</evidence>
<keyword evidence="7" id="KW-0406">Ion transport</keyword>
<evidence type="ECO:0000256" key="7">
    <source>
        <dbReference type="ARBA" id="ARBA00023065"/>
    </source>
</evidence>
<feature type="domain" description="TonB-dependent receptor plug" evidence="15">
    <location>
        <begin position="49"/>
        <end position="154"/>
    </location>
</feature>
<keyword evidence="3 11" id="KW-1134">Transmembrane beta strand</keyword>
<keyword evidence="8 12" id="KW-0798">TonB box</keyword>
<dbReference type="Gene3D" id="2.40.170.20">
    <property type="entry name" value="TonB-dependent receptor, beta-barrel domain"/>
    <property type="match status" value="1"/>
</dbReference>
<feature type="domain" description="TonB-dependent receptor-like beta-barrel" evidence="14">
    <location>
        <begin position="249"/>
        <end position="692"/>
    </location>
</feature>
<dbReference type="Pfam" id="PF00593">
    <property type="entry name" value="TonB_dep_Rec_b-barrel"/>
    <property type="match status" value="1"/>
</dbReference>
<keyword evidence="6" id="KW-0408">Iron</keyword>
<keyword evidence="17" id="KW-1185">Reference proteome</keyword>
<dbReference type="OrthoDB" id="7208812at2"/>
<dbReference type="KEGG" id="swi:Swit_2301"/>
<name>A0A9J9LE49_RHIWR</name>
<dbReference type="SUPFAM" id="SSF56935">
    <property type="entry name" value="Porins"/>
    <property type="match status" value="1"/>
</dbReference>
<dbReference type="PANTHER" id="PTHR32552:SF81">
    <property type="entry name" value="TONB-DEPENDENT OUTER MEMBRANE RECEPTOR"/>
    <property type="match status" value="1"/>
</dbReference>
<evidence type="ECO:0000313" key="16">
    <source>
        <dbReference type="EMBL" id="ABQ68660.1"/>
    </source>
</evidence>
<dbReference type="AlphaFoldDB" id="A0A9J9LE49"/>
<evidence type="ECO:0000256" key="2">
    <source>
        <dbReference type="ARBA" id="ARBA00022448"/>
    </source>
</evidence>
<evidence type="ECO:0000259" key="15">
    <source>
        <dbReference type="Pfam" id="PF07715"/>
    </source>
</evidence>
<evidence type="ECO:0000256" key="1">
    <source>
        <dbReference type="ARBA" id="ARBA00004571"/>
    </source>
</evidence>
<dbReference type="InterPro" id="IPR000531">
    <property type="entry name" value="Beta-barrel_TonB"/>
</dbReference>
<feature type="chain" id="PRO_5039919772" evidence="13">
    <location>
        <begin position="23"/>
        <end position="730"/>
    </location>
</feature>
<evidence type="ECO:0000256" key="8">
    <source>
        <dbReference type="ARBA" id="ARBA00023077"/>
    </source>
</evidence>
<evidence type="ECO:0000256" key="9">
    <source>
        <dbReference type="ARBA" id="ARBA00023136"/>
    </source>
</evidence>
<sequence length="730" mass="79497">MRLYHLFAAAAVAAIATGSAQAQTAPAADADNIGLEEIVVTAQKRSEKLQDIPVTVTALGAEALERRQVLSVSDLQSIAPGVSVGQHAGYNRLFIRGIGLTSISSGQDPSVSFQVDGVVIGRPSAQLASFFDLERVEVLRGPQGTLYGRNATGGSVNLITRKPTRDLSGYLDLTYGNYDRIQLDGAISGPLDGKGDVRARIAFQKVKHDGYGRNVTLNEDVSDQDSWAVRGILQVDPAANVDITLSADYAREDDHNYPFNGFGPYRSDVPMPGLLLGGTLLPNSRDVTTEVPTRNDRTFWGLSGTIGVDLGGGLRFQSITGYRKSRRANINDPETTSYAVFSPTLTAENARQFSQELQLLYTSDRLNGVAGLFYYDESLKAELDLGFPVIGAALGFPAADYHEDGTIDIKAYAAFTQWTYEVVDHLRLTAGVRYSDEKRRSNGTFTIFSFMPPPNAANVVVPVHVDKSWHALTPKFSIDYKPVENVMLYASATRGFKSGVLLSGNPNPPVNPEYIWSYEAGIKSSFLDNRVQLNAAAFYYDFKDLQVNRIINVSIVTENAAAARVKGAEVELRARPVEGVTLNADATYLDATFRKYSTKHPARPELGLLDLSGNRLANAPKWSLNAGAEFDLPIGVPGRLSARGDVAWTGKVYFTEFNENLLSQDAVATVDASLQYESEDGHWRASLFGKNLTNRKIVANKFIAAQTTGFALNGGFKPPRTYGLRVGYRL</sequence>
<protein>
    <submittedName>
        <fullName evidence="16">TonB-dependent receptor</fullName>
    </submittedName>
</protein>
<evidence type="ECO:0000256" key="4">
    <source>
        <dbReference type="ARBA" id="ARBA00022496"/>
    </source>
</evidence>
<keyword evidence="16" id="KW-0675">Receptor</keyword>
<dbReference type="PROSITE" id="PS52016">
    <property type="entry name" value="TONB_DEPENDENT_REC_3"/>
    <property type="match status" value="1"/>
</dbReference>
<keyword evidence="10 11" id="KW-0998">Cell outer membrane</keyword>
<reference evidence="16 17" key="1">
    <citation type="journal article" date="2010" name="J. Bacteriol.">
        <title>Genome sequence of the dioxin-mineralizing bacterium Sphingomonas wittichii RW1.</title>
        <authorList>
            <person name="Miller T.R."/>
            <person name="Delcher A.L."/>
            <person name="Salzberg S.L."/>
            <person name="Saunders E."/>
            <person name="Detter J.C."/>
            <person name="Halden R.U."/>
        </authorList>
    </citation>
    <scope>NUCLEOTIDE SEQUENCE [LARGE SCALE GENOMIC DNA]</scope>
    <source>
        <strain evidence="17">DSM 6014 / CCUG 31198 / JCM 15750 / NBRC 105917 / EY 4224 / RW1</strain>
    </source>
</reference>
<feature type="signal peptide" evidence="13">
    <location>
        <begin position="1"/>
        <end position="22"/>
    </location>
</feature>
<dbReference type="GO" id="GO:0009279">
    <property type="term" value="C:cell outer membrane"/>
    <property type="evidence" value="ECO:0007669"/>
    <property type="project" value="UniProtKB-SubCell"/>
</dbReference>
<proteinExistence type="inferred from homology"/>
<dbReference type="Pfam" id="PF07715">
    <property type="entry name" value="Plug"/>
    <property type="match status" value="1"/>
</dbReference>
<evidence type="ECO:0000256" key="6">
    <source>
        <dbReference type="ARBA" id="ARBA00023004"/>
    </source>
</evidence>
<keyword evidence="4" id="KW-0410">Iron transport</keyword>
<keyword evidence="13" id="KW-0732">Signal</keyword>
<comment type="subcellular location">
    <subcellularLocation>
        <location evidence="1 11">Cell outer membrane</location>
        <topology evidence="1 11">Multi-pass membrane protein</topology>
    </subcellularLocation>
</comment>
<gene>
    <name evidence="16" type="ordered locus">Swit_2301</name>
</gene>
<dbReference type="CDD" id="cd01347">
    <property type="entry name" value="ligand_gated_channel"/>
    <property type="match status" value="1"/>
</dbReference>
<evidence type="ECO:0000256" key="3">
    <source>
        <dbReference type="ARBA" id="ARBA00022452"/>
    </source>
</evidence>
<evidence type="ECO:0000256" key="11">
    <source>
        <dbReference type="PROSITE-ProRule" id="PRU01360"/>
    </source>
</evidence>
<comment type="similarity">
    <text evidence="11 12">Belongs to the TonB-dependent receptor family.</text>
</comment>
<dbReference type="InterPro" id="IPR012910">
    <property type="entry name" value="Plug_dom"/>
</dbReference>
<keyword evidence="2 11" id="KW-0813">Transport</keyword>
<evidence type="ECO:0000256" key="5">
    <source>
        <dbReference type="ARBA" id="ARBA00022692"/>
    </source>
</evidence>
<dbReference type="Proteomes" id="UP000001989">
    <property type="component" value="Chromosome"/>
</dbReference>
<evidence type="ECO:0000259" key="14">
    <source>
        <dbReference type="Pfam" id="PF00593"/>
    </source>
</evidence>
<organism evidence="16 17">
    <name type="scientific">Rhizorhabdus wittichii (strain DSM 6014 / CCUG 31198 / JCM 15750 / NBRC 105917 / EY 4224 / RW1)</name>
    <name type="common">Sphingomonas wittichii</name>
    <dbReference type="NCBI Taxonomy" id="392499"/>
    <lineage>
        <taxon>Bacteria</taxon>
        <taxon>Pseudomonadati</taxon>
        <taxon>Pseudomonadota</taxon>
        <taxon>Alphaproteobacteria</taxon>
        <taxon>Sphingomonadales</taxon>
        <taxon>Sphingomonadaceae</taxon>
        <taxon>Rhizorhabdus</taxon>
    </lineage>
</organism>
<evidence type="ECO:0000313" key="17">
    <source>
        <dbReference type="Proteomes" id="UP000001989"/>
    </source>
</evidence>
<evidence type="ECO:0000256" key="12">
    <source>
        <dbReference type="RuleBase" id="RU003357"/>
    </source>
</evidence>
<dbReference type="InterPro" id="IPR039426">
    <property type="entry name" value="TonB-dep_rcpt-like"/>
</dbReference>